<sequence length="114" mass="13098">MKRIHAEAVAEGKRLFGPEIVLKVLEKAPSYTRKGNSSSQREKDLEARLEETFAEGERQRKEFEDQIHAQQEQIENQQHEIHSQKDIIKGLQASQETLTKYVEALAAQIDGRQV</sequence>
<keyword evidence="1" id="KW-0175">Coiled coil</keyword>
<reference evidence="2 3" key="1">
    <citation type="submission" date="2024-04" db="EMBL/GenBank/DDBJ databases">
        <authorList>
            <person name="Fracassetti M."/>
        </authorList>
    </citation>
    <scope>NUCLEOTIDE SEQUENCE [LARGE SCALE GENOMIC DNA]</scope>
</reference>
<evidence type="ECO:0000256" key="1">
    <source>
        <dbReference type="SAM" id="Coils"/>
    </source>
</evidence>
<feature type="coiled-coil region" evidence="1">
    <location>
        <begin position="46"/>
        <end position="80"/>
    </location>
</feature>
<evidence type="ECO:0000313" key="2">
    <source>
        <dbReference type="EMBL" id="CAL1378938.1"/>
    </source>
</evidence>
<name>A0AAV2DZU8_9ROSI</name>
<accession>A0AAV2DZU8</accession>
<gene>
    <name evidence="2" type="ORF">LTRI10_LOCUS20486</name>
</gene>
<proteinExistence type="predicted"/>
<evidence type="ECO:0000313" key="3">
    <source>
        <dbReference type="Proteomes" id="UP001497516"/>
    </source>
</evidence>
<keyword evidence="3" id="KW-1185">Reference proteome</keyword>
<dbReference type="AlphaFoldDB" id="A0AAV2DZU8"/>
<protein>
    <submittedName>
        <fullName evidence="2">Uncharacterized protein</fullName>
    </submittedName>
</protein>
<dbReference type="EMBL" id="OZ034816">
    <property type="protein sequence ID" value="CAL1378938.1"/>
    <property type="molecule type" value="Genomic_DNA"/>
</dbReference>
<dbReference type="Proteomes" id="UP001497516">
    <property type="component" value="Chromosome 3"/>
</dbReference>
<organism evidence="2 3">
    <name type="scientific">Linum trigynum</name>
    <dbReference type="NCBI Taxonomy" id="586398"/>
    <lineage>
        <taxon>Eukaryota</taxon>
        <taxon>Viridiplantae</taxon>
        <taxon>Streptophyta</taxon>
        <taxon>Embryophyta</taxon>
        <taxon>Tracheophyta</taxon>
        <taxon>Spermatophyta</taxon>
        <taxon>Magnoliopsida</taxon>
        <taxon>eudicotyledons</taxon>
        <taxon>Gunneridae</taxon>
        <taxon>Pentapetalae</taxon>
        <taxon>rosids</taxon>
        <taxon>fabids</taxon>
        <taxon>Malpighiales</taxon>
        <taxon>Linaceae</taxon>
        <taxon>Linum</taxon>
    </lineage>
</organism>